<dbReference type="NCBIfam" id="TIGR01391">
    <property type="entry name" value="dnaG"/>
    <property type="match status" value="1"/>
</dbReference>
<dbReference type="Gene3D" id="3.90.580.10">
    <property type="entry name" value="Zinc finger, CHC2-type domain"/>
    <property type="match status" value="1"/>
</dbReference>
<protein>
    <submittedName>
        <fullName evidence="15">DNA primase</fullName>
    </submittedName>
</protein>
<keyword evidence="16" id="KW-1185">Reference proteome</keyword>
<dbReference type="Proteomes" id="UP001174909">
    <property type="component" value="Unassembled WGS sequence"/>
</dbReference>
<proteinExistence type="inferred from homology"/>
<dbReference type="PIRSF" id="PIRSF002811">
    <property type="entry name" value="DnaG"/>
    <property type="match status" value="1"/>
</dbReference>
<feature type="domain" description="Toprim" evidence="14">
    <location>
        <begin position="247"/>
        <end position="338"/>
    </location>
</feature>
<comment type="cofactor">
    <cofactor evidence="1">
        <name>Zn(2+)</name>
        <dbReference type="ChEBI" id="CHEBI:29105"/>
    </cofactor>
</comment>
<keyword evidence="10" id="KW-0460">Magnesium</keyword>
<dbReference type="InterPro" id="IPR002694">
    <property type="entry name" value="Znf_CHC2"/>
</dbReference>
<dbReference type="Gene3D" id="3.90.980.10">
    <property type="entry name" value="DNA primase, catalytic core, N-terminal domain"/>
    <property type="match status" value="1"/>
</dbReference>
<dbReference type="Pfam" id="PF01807">
    <property type="entry name" value="Zn_ribbon_DnaG"/>
    <property type="match status" value="1"/>
</dbReference>
<dbReference type="SUPFAM" id="SSF56731">
    <property type="entry name" value="DNA primase core"/>
    <property type="match status" value="1"/>
</dbReference>
<evidence type="ECO:0000256" key="5">
    <source>
        <dbReference type="ARBA" id="ARBA00022695"/>
    </source>
</evidence>
<dbReference type="SUPFAM" id="SSF57783">
    <property type="entry name" value="Zinc beta-ribbon"/>
    <property type="match status" value="1"/>
</dbReference>
<evidence type="ECO:0000256" key="7">
    <source>
        <dbReference type="ARBA" id="ARBA00022723"/>
    </source>
</evidence>
<dbReference type="GO" id="GO:0005737">
    <property type="term" value="C:cytoplasm"/>
    <property type="evidence" value="ECO:0007669"/>
    <property type="project" value="TreeGrafter"/>
</dbReference>
<keyword evidence="6" id="KW-0235">DNA replication</keyword>
<accession>A0AA35WNI6</accession>
<dbReference type="SMART" id="SM00493">
    <property type="entry name" value="TOPRIM"/>
    <property type="match status" value="1"/>
</dbReference>
<evidence type="ECO:0000313" key="15">
    <source>
        <dbReference type="EMBL" id="CAI8023381.1"/>
    </source>
</evidence>
<evidence type="ECO:0000256" key="10">
    <source>
        <dbReference type="ARBA" id="ARBA00022842"/>
    </source>
</evidence>
<evidence type="ECO:0000313" key="16">
    <source>
        <dbReference type="Proteomes" id="UP001174909"/>
    </source>
</evidence>
<evidence type="ECO:0000259" key="14">
    <source>
        <dbReference type="PROSITE" id="PS50880"/>
    </source>
</evidence>
<dbReference type="CDD" id="cd03364">
    <property type="entry name" value="TOPRIM_DnaG_primases"/>
    <property type="match status" value="1"/>
</dbReference>
<dbReference type="Pfam" id="PF10410">
    <property type="entry name" value="DnaB_bind"/>
    <property type="match status" value="1"/>
</dbReference>
<dbReference type="PANTHER" id="PTHR30313">
    <property type="entry name" value="DNA PRIMASE"/>
    <property type="match status" value="1"/>
</dbReference>
<gene>
    <name evidence="15" type="ORF">GBAR_LOCUS13668</name>
</gene>
<dbReference type="InterPro" id="IPR036977">
    <property type="entry name" value="DNA_primase_Znf_CHC2"/>
</dbReference>
<dbReference type="GO" id="GO:0008270">
    <property type="term" value="F:zinc ion binding"/>
    <property type="evidence" value="ECO:0007669"/>
    <property type="project" value="UniProtKB-KW"/>
</dbReference>
<dbReference type="PROSITE" id="PS50880">
    <property type="entry name" value="TOPRIM"/>
    <property type="match status" value="1"/>
</dbReference>
<dbReference type="Gene3D" id="3.40.1360.10">
    <property type="match status" value="1"/>
</dbReference>
<dbReference type="AlphaFoldDB" id="A0AA35WNI6"/>
<dbReference type="PANTHER" id="PTHR30313:SF2">
    <property type="entry name" value="DNA PRIMASE"/>
    <property type="match status" value="1"/>
</dbReference>
<dbReference type="InterPro" id="IPR006295">
    <property type="entry name" value="DNA_primase_DnaG"/>
</dbReference>
<dbReference type="HAMAP" id="MF_00974">
    <property type="entry name" value="DNA_primase_DnaG"/>
    <property type="match status" value="1"/>
</dbReference>
<dbReference type="GO" id="GO:0003899">
    <property type="term" value="F:DNA-directed RNA polymerase activity"/>
    <property type="evidence" value="ECO:0007669"/>
    <property type="project" value="InterPro"/>
</dbReference>
<dbReference type="InterPro" id="IPR050219">
    <property type="entry name" value="DnaG_primase"/>
</dbReference>
<evidence type="ECO:0000256" key="4">
    <source>
        <dbReference type="ARBA" id="ARBA00022679"/>
    </source>
</evidence>
<keyword evidence="9" id="KW-0862">Zinc</keyword>
<dbReference type="InterPro" id="IPR013264">
    <property type="entry name" value="DNAG_N"/>
</dbReference>
<name>A0AA35WNI6_GEOBA</name>
<keyword evidence="5" id="KW-0548">Nucleotidyltransferase</keyword>
<evidence type="ECO:0000256" key="13">
    <source>
        <dbReference type="SAM" id="MobiDB-lite"/>
    </source>
</evidence>
<keyword evidence="8" id="KW-0863">Zinc-finger</keyword>
<feature type="region of interest" description="Disordered" evidence="13">
    <location>
        <begin position="436"/>
        <end position="464"/>
    </location>
</feature>
<keyword evidence="12" id="KW-0804">Transcription</keyword>
<evidence type="ECO:0000256" key="11">
    <source>
        <dbReference type="ARBA" id="ARBA00023125"/>
    </source>
</evidence>
<evidence type="ECO:0000256" key="9">
    <source>
        <dbReference type="ARBA" id="ARBA00022833"/>
    </source>
</evidence>
<sequence length="613" mass="68381">MTQIDDIKSRVDIVELVASYVNLQRSGNSYKANCPFHQERTPSFYVFADRQSWRCFGACAEGGDALSFVMKAERLDFREALHRLGARVGVVIEDRNTSGVGDQLYQINDAARRYFQRLLDEPEGKFVRDYLADRGLNDQTIQMFELGYSPPRDNRLLAHLTEVGHTRELVAQAGLARETDDGRYYDLFRGRLIIPIRDWSGRVAGFGSRALNADAVAKYLNTPRTPVFDKSRILYAMHLAKEPVRQKGVVVVEGYMDAIMAHQHGFDNVVASMGTAVTEQQVALVRRLTTHVTMALDGDPAGRNATLRSLESSWGVFQQRNARASQAGAVSVLQRSEAMEMLVAELPSGQDPDDFIRATPQEWPAFVAGASPLFEYLLASLSARADLNNADDKAWVAQTMLRFVAQVPDAIRRDLYLDELSVRLRVNSETLRSAMRTVGRSPGRRAGGETPPATADAATPAPSRTEDVAEEYCLAMLLQHWDELGPEAAIAVSADWFERSEHREIYRSILRARSGGENGSDGGEMAEILVAPEVESHLNLLRARELMLASTSRLEQAWKQIRLGIEKEFLNKEISQLLTVLQDEADWESPAARQVQAGKERVREINQELAGVT</sequence>
<keyword evidence="11" id="KW-0238">DNA-binding</keyword>
<dbReference type="InterPro" id="IPR006171">
    <property type="entry name" value="TOPRIM_dom"/>
</dbReference>
<keyword evidence="4" id="KW-0808">Transferase</keyword>
<dbReference type="InterPro" id="IPR037068">
    <property type="entry name" value="DNA_primase_core_N_sf"/>
</dbReference>
<dbReference type="InterPro" id="IPR034151">
    <property type="entry name" value="TOPRIM_DnaG_bac"/>
</dbReference>
<dbReference type="EMBL" id="CASHTH010002004">
    <property type="protein sequence ID" value="CAI8023381.1"/>
    <property type="molecule type" value="Genomic_DNA"/>
</dbReference>
<dbReference type="InterPro" id="IPR019475">
    <property type="entry name" value="DNA_primase_DnaB-bd"/>
</dbReference>
<dbReference type="FunFam" id="3.90.580.10:FF:000001">
    <property type="entry name" value="DNA primase"/>
    <property type="match status" value="1"/>
</dbReference>
<dbReference type="InterPro" id="IPR030846">
    <property type="entry name" value="DnaG_bac"/>
</dbReference>
<evidence type="ECO:0000256" key="8">
    <source>
        <dbReference type="ARBA" id="ARBA00022771"/>
    </source>
</evidence>
<evidence type="ECO:0000256" key="2">
    <source>
        <dbReference type="ARBA" id="ARBA00022478"/>
    </source>
</evidence>
<keyword evidence="7" id="KW-0479">Metal-binding</keyword>
<dbReference type="SMART" id="SM00400">
    <property type="entry name" value="ZnF_CHCC"/>
    <property type="match status" value="1"/>
</dbReference>
<evidence type="ECO:0000256" key="3">
    <source>
        <dbReference type="ARBA" id="ARBA00022515"/>
    </source>
</evidence>
<dbReference type="Gene3D" id="1.20.50.20">
    <property type="entry name" value="DnaG, RNA polymerase domain, helical bundle"/>
    <property type="match status" value="1"/>
</dbReference>
<feature type="compositionally biased region" description="Low complexity" evidence="13">
    <location>
        <begin position="450"/>
        <end position="462"/>
    </location>
</feature>
<comment type="caution">
    <text evidence="15">The sequence shown here is derived from an EMBL/GenBank/DDBJ whole genome shotgun (WGS) entry which is preliminary data.</text>
</comment>
<dbReference type="Pfam" id="PF13662">
    <property type="entry name" value="Toprim_4"/>
    <property type="match status" value="1"/>
</dbReference>
<dbReference type="GO" id="GO:0003677">
    <property type="term" value="F:DNA binding"/>
    <property type="evidence" value="ECO:0007669"/>
    <property type="project" value="UniProtKB-KW"/>
</dbReference>
<organism evidence="15 16">
    <name type="scientific">Geodia barretti</name>
    <name type="common">Barrett's horny sponge</name>
    <dbReference type="NCBI Taxonomy" id="519541"/>
    <lineage>
        <taxon>Eukaryota</taxon>
        <taxon>Metazoa</taxon>
        <taxon>Porifera</taxon>
        <taxon>Demospongiae</taxon>
        <taxon>Heteroscleromorpha</taxon>
        <taxon>Tetractinellida</taxon>
        <taxon>Astrophorina</taxon>
        <taxon>Geodiidae</taxon>
        <taxon>Geodia</taxon>
    </lineage>
</organism>
<evidence type="ECO:0000256" key="1">
    <source>
        <dbReference type="ARBA" id="ARBA00001947"/>
    </source>
</evidence>
<keyword evidence="2" id="KW-0240">DNA-directed RNA polymerase</keyword>
<dbReference type="GO" id="GO:0006269">
    <property type="term" value="P:DNA replication, synthesis of primer"/>
    <property type="evidence" value="ECO:0007669"/>
    <property type="project" value="UniProtKB-KW"/>
</dbReference>
<dbReference type="Pfam" id="PF08275">
    <property type="entry name" value="DNAG_N"/>
    <property type="match status" value="1"/>
</dbReference>
<evidence type="ECO:0000256" key="12">
    <source>
        <dbReference type="ARBA" id="ARBA00023163"/>
    </source>
</evidence>
<dbReference type="GO" id="GO:0000428">
    <property type="term" value="C:DNA-directed RNA polymerase complex"/>
    <property type="evidence" value="ECO:0007669"/>
    <property type="project" value="UniProtKB-KW"/>
</dbReference>
<reference evidence="15" key="1">
    <citation type="submission" date="2023-03" db="EMBL/GenBank/DDBJ databases">
        <authorList>
            <person name="Steffen K."/>
            <person name="Cardenas P."/>
        </authorList>
    </citation>
    <scope>NUCLEOTIDE SEQUENCE</scope>
</reference>
<keyword evidence="3" id="KW-0639">Primosome</keyword>
<evidence type="ECO:0000256" key="6">
    <source>
        <dbReference type="ARBA" id="ARBA00022705"/>
    </source>
</evidence>